<organism evidence="3 4">
    <name type="scientific">Qipengyuania benthica</name>
    <dbReference type="NCBI Taxonomy" id="3067651"/>
    <lineage>
        <taxon>Bacteria</taxon>
        <taxon>Pseudomonadati</taxon>
        <taxon>Pseudomonadota</taxon>
        <taxon>Alphaproteobacteria</taxon>
        <taxon>Sphingomonadales</taxon>
        <taxon>Erythrobacteraceae</taxon>
        <taxon>Qipengyuania</taxon>
    </lineage>
</organism>
<keyword evidence="2" id="KW-0472">Membrane</keyword>
<evidence type="ECO:0000313" key="3">
    <source>
        <dbReference type="EMBL" id="MDP4539609.1"/>
    </source>
</evidence>
<keyword evidence="2" id="KW-0812">Transmembrane</keyword>
<reference evidence="3 4" key="1">
    <citation type="submission" date="2023-08" db="EMBL/GenBank/DDBJ databases">
        <title>genomic of DY56.</title>
        <authorList>
            <person name="Wang Y."/>
        </authorList>
    </citation>
    <scope>NUCLEOTIDE SEQUENCE [LARGE SCALE GENOMIC DNA]</scope>
    <source>
        <strain evidence="3 4">DY56-A-20</strain>
    </source>
</reference>
<feature type="transmembrane region" description="Helical" evidence="2">
    <location>
        <begin position="12"/>
        <end position="34"/>
    </location>
</feature>
<keyword evidence="2" id="KW-1133">Transmembrane helix</keyword>
<gene>
    <name evidence="3" type="ORF">Q9K01_08245</name>
</gene>
<evidence type="ECO:0000256" key="1">
    <source>
        <dbReference type="SAM" id="MobiDB-lite"/>
    </source>
</evidence>
<dbReference type="RefSeq" id="WP_305929729.1">
    <property type="nucleotide sequence ID" value="NZ_JAVAIL010000002.1"/>
</dbReference>
<comment type="caution">
    <text evidence="3">The sequence shown here is derived from an EMBL/GenBank/DDBJ whole genome shotgun (WGS) entry which is preliminary data.</text>
</comment>
<name>A0ABT9H8F6_9SPHN</name>
<accession>A0ABT9H8F6</accession>
<feature type="region of interest" description="Disordered" evidence="1">
    <location>
        <begin position="217"/>
        <end position="244"/>
    </location>
</feature>
<protein>
    <submittedName>
        <fullName evidence="3">Uncharacterized protein</fullName>
    </submittedName>
</protein>
<evidence type="ECO:0000313" key="4">
    <source>
        <dbReference type="Proteomes" id="UP001235664"/>
    </source>
</evidence>
<proteinExistence type="predicted"/>
<dbReference type="Proteomes" id="UP001235664">
    <property type="component" value="Unassembled WGS sequence"/>
</dbReference>
<dbReference type="EMBL" id="JAVAIL010000002">
    <property type="protein sequence ID" value="MDP4539609.1"/>
    <property type="molecule type" value="Genomic_DNA"/>
</dbReference>
<keyword evidence="4" id="KW-1185">Reference proteome</keyword>
<evidence type="ECO:0000256" key="2">
    <source>
        <dbReference type="SAM" id="Phobius"/>
    </source>
</evidence>
<feature type="compositionally biased region" description="Polar residues" evidence="1">
    <location>
        <begin position="221"/>
        <end position="244"/>
    </location>
</feature>
<sequence length="244" mass="27334">MKWDAFFQYLERFNAIVLFCFLAFASVATALWFFTLGADGFDQGYHDPYAEQGFANQTKYEGEEIELEDGLVVKYQIEDEDEYDLDVAGSNISLTNMQTGDSHLVLPADSAQIILRWQTIGREGENDEHPSAYLAFTGTEEDYAAGLLDVVVGRLSDFEQRTLAQRVHFVDAPRMIDKSTLSMIVWTTPDDARFWLVDLATLEKTLDRKVEVPAPGRIMNSGATNDDVASSRAAPTNTFSAEPF</sequence>